<proteinExistence type="predicted"/>
<evidence type="ECO:0000313" key="1">
    <source>
        <dbReference type="Proteomes" id="UP000095286"/>
    </source>
</evidence>
<sequence>MSSSTVTVSSGRGNSFSDFENQIHALNHHRIVSSSSENELGATEKDDFIFKMKKCPASKKFKITNSIKEVNNEFSSDSEEETPLKKTYSRLAKDKKRATNNSNLTVKENYSSPKQPEEEDSDDDDGDYNVMDHFRIIHKGAPIVKCNEDDL</sequence>
<dbReference type="Proteomes" id="UP000095286">
    <property type="component" value="Unplaced"/>
</dbReference>
<name>A0AC35U7N1_9BILA</name>
<organism evidence="1 2">
    <name type="scientific">Rhabditophanes sp. KR3021</name>
    <dbReference type="NCBI Taxonomy" id="114890"/>
    <lineage>
        <taxon>Eukaryota</taxon>
        <taxon>Metazoa</taxon>
        <taxon>Ecdysozoa</taxon>
        <taxon>Nematoda</taxon>
        <taxon>Chromadorea</taxon>
        <taxon>Rhabditida</taxon>
        <taxon>Tylenchina</taxon>
        <taxon>Panagrolaimomorpha</taxon>
        <taxon>Strongyloidoidea</taxon>
        <taxon>Alloionematidae</taxon>
        <taxon>Rhabditophanes</taxon>
    </lineage>
</organism>
<reference evidence="2" key="1">
    <citation type="submission" date="2016-11" db="UniProtKB">
        <authorList>
            <consortium name="WormBaseParasite"/>
        </authorList>
    </citation>
    <scope>IDENTIFICATION</scope>
    <source>
        <strain evidence="2">KR3021</strain>
    </source>
</reference>
<accession>A0AC35U7N1</accession>
<protein>
    <submittedName>
        <fullName evidence="2">Protein CUSTOS</fullName>
    </submittedName>
</protein>
<evidence type="ECO:0000313" key="2">
    <source>
        <dbReference type="WBParaSite" id="RSKR_0000817000.1"/>
    </source>
</evidence>
<dbReference type="WBParaSite" id="RSKR_0000817000.1">
    <property type="protein sequence ID" value="RSKR_0000817000.1"/>
    <property type="gene ID" value="RSKR_0000817000"/>
</dbReference>